<dbReference type="KEGG" id="ffu:CLAFUR5_03776"/>
<dbReference type="Proteomes" id="UP000756132">
    <property type="component" value="Chromosome 2"/>
</dbReference>
<evidence type="ECO:0000313" key="3">
    <source>
        <dbReference type="Proteomes" id="UP000756132"/>
    </source>
</evidence>
<reference evidence="2" key="2">
    <citation type="journal article" date="2022" name="Microb. Genom.">
        <title>A chromosome-scale genome assembly of the tomato pathogen Cladosporium fulvum reveals a compartmentalized genome architecture and the presence of a dispensable chromosome.</title>
        <authorList>
            <person name="Zaccaron A.Z."/>
            <person name="Chen L.H."/>
            <person name="Samaras A."/>
            <person name="Stergiopoulos I."/>
        </authorList>
    </citation>
    <scope>NUCLEOTIDE SEQUENCE</scope>
    <source>
        <strain evidence="2">Race5_Kim</strain>
    </source>
</reference>
<dbReference type="RefSeq" id="XP_047758563.1">
    <property type="nucleotide sequence ID" value="XM_047902924.1"/>
</dbReference>
<evidence type="ECO:0000313" key="2">
    <source>
        <dbReference type="EMBL" id="UJO14197.1"/>
    </source>
</evidence>
<sequence length="238" mass="27255">MEMSTQPPDGVEAKTIDGIRLQQLWLTYYPMPSWYMTPARVQQRDEFLQKARKIIQREDKRQQTSHQQRQVAENAIAEDGAVIAVHGHLPERPRPTTANPRSQKGPDRLASLVTHQRAVAQRQASSVHTPRAAPPQPQPSAARFPDYPPPQPPQAQPPASLDARREQFLQYQRRFRQAQQQQSQQYALAHAQARQQNQRPPAEVDPTTVRNRQRQYGLARASVFTPDEIIDLTQEDDD</sequence>
<protein>
    <submittedName>
        <fullName evidence="2">Uncharacterized protein</fullName>
    </submittedName>
</protein>
<feature type="compositionally biased region" description="Pro residues" evidence="1">
    <location>
        <begin position="146"/>
        <end position="156"/>
    </location>
</feature>
<accession>A0A9Q8LB59</accession>
<dbReference type="AlphaFoldDB" id="A0A9Q8LB59"/>
<feature type="compositionally biased region" description="Low complexity" evidence="1">
    <location>
        <begin position="176"/>
        <end position="201"/>
    </location>
</feature>
<name>A0A9Q8LB59_PASFU</name>
<gene>
    <name evidence="2" type="ORF">CLAFUR5_03776</name>
</gene>
<feature type="region of interest" description="Disordered" evidence="1">
    <location>
        <begin position="176"/>
        <end position="220"/>
    </location>
</feature>
<proteinExistence type="predicted"/>
<feature type="region of interest" description="Disordered" evidence="1">
    <location>
        <begin position="115"/>
        <end position="163"/>
    </location>
</feature>
<evidence type="ECO:0000256" key="1">
    <source>
        <dbReference type="SAM" id="MobiDB-lite"/>
    </source>
</evidence>
<dbReference type="GeneID" id="71983654"/>
<reference evidence="2" key="1">
    <citation type="submission" date="2021-12" db="EMBL/GenBank/DDBJ databases">
        <authorList>
            <person name="Zaccaron A."/>
            <person name="Stergiopoulos I."/>
        </authorList>
    </citation>
    <scope>NUCLEOTIDE SEQUENCE</scope>
    <source>
        <strain evidence="2">Race5_Kim</strain>
    </source>
</reference>
<organism evidence="2 3">
    <name type="scientific">Passalora fulva</name>
    <name type="common">Tomato leaf mold</name>
    <name type="synonym">Cladosporium fulvum</name>
    <dbReference type="NCBI Taxonomy" id="5499"/>
    <lineage>
        <taxon>Eukaryota</taxon>
        <taxon>Fungi</taxon>
        <taxon>Dikarya</taxon>
        <taxon>Ascomycota</taxon>
        <taxon>Pezizomycotina</taxon>
        <taxon>Dothideomycetes</taxon>
        <taxon>Dothideomycetidae</taxon>
        <taxon>Mycosphaerellales</taxon>
        <taxon>Mycosphaerellaceae</taxon>
        <taxon>Fulvia</taxon>
    </lineage>
</organism>
<keyword evidence="3" id="KW-1185">Reference proteome</keyword>
<dbReference type="EMBL" id="CP090164">
    <property type="protein sequence ID" value="UJO14197.1"/>
    <property type="molecule type" value="Genomic_DNA"/>
</dbReference>